<proteinExistence type="predicted"/>
<accession>A0AAW2BHV9</accession>
<dbReference type="CDD" id="cd06222">
    <property type="entry name" value="RNase_H_like"/>
    <property type="match status" value="1"/>
</dbReference>
<gene>
    <name evidence="2" type="ORF">SO802_034518</name>
</gene>
<dbReference type="EMBL" id="JAZDWU010000012">
    <property type="protein sequence ID" value="KAK9984993.1"/>
    <property type="molecule type" value="Genomic_DNA"/>
</dbReference>
<organism evidence="2 3">
    <name type="scientific">Lithocarpus litseifolius</name>
    <dbReference type="NCBI Taxonomy" id="425828"/>
    <lineage>
        <taxon>Eukaryota</taxon>
        <taxon>Viridiplantae</taxon>
        <taxon>Streptophyta</taxon>
        <taxon>Embryophyta</taxon>
        <taxon>Tracheophyta</taxon>
        <taxon>Spermatophyta</taxon>
        <taxon>Magnoliopsida</taxon>
        <taxon>eudicotyledons</taxon>
        <taxon>Gunneridae</taxon>
        <taxon>Pentapetalae</taxon>
        <taxon>rosids</taxon>
        <taxon>fabids</taxon>
        <taxon>Fagales</taxon>
        <taxon>Fagaceae</taxon>
        <taxon>Lithocarpus</taxon>
    </lineage>
</organism>
<dbReference type="AlphaFoldDB" id="A0AAW2BHV9"/>
<dbReference type="Pfam" id="PF13456">
    <property type="entry name" value="RVT_3"/>
    <property type="match status" value="1"/>
</dbReference>
<keyword evidence="3" id="KW-1185">Reference proteome</keyword>
<dbReference type="PANTHER" id="PTHR47723:SF21">
    <property type="entry name" value="POLYNUCLEOTIDYL TRANSFERASE, RIBONUCLEASE H-LIKE SUPERFAMILY PROTEIN"/>
    <property type="match status" value="1"/>
</dbReference>
<reference evidence="2 3" key="1">
    <citation type="submission" date="2024-01" db="EMBL/GenBank/DDBJ databases">
        <title>A telomere-to-telomere, gap-free genome of sweet tea (Lithocarpus litseifolius).</title>
        <authorList>
            <person name="Zhou J."/>
        </authorList>
    </citation>
    <scope>NUCLEOTIDE SEQUENCE [LARGE SCALE GENOMIC DNA]</scope>
    <source>
        <strain evidence="2">Zhou-2022a</strain>
        <tissue evidence="2">Leaf</tissue>
    </source>
</reference>
<dbReference type="SUPFAM" id="SSF53098">
    <property type="entry name" value="Ribonuclease H-like"/>
    <property type="match status" value="1"/>
</dbReference>
<protein>
    <recommendedName>
        <fullName evidence="1">RNase H type-1 domain-containing protein</fullName>
    </recommendedName>
</protein>
<dbReference type="PANTHER" id="PTHR47723">
    <property type="entry name" value="OS05G0353850 PROTEIN"/>
    <property type="match status" value="1"/>
</dbReference>
<evidence type="ECO:0000313" key="2">
    <source>
        <dbReference type="EMBL" id="KAK9984993.1"/>
    </source>
</evidence>
<comment type="caution">
    <text evidence="2">The sequence shown here is derived from an EMBL/GenBank/DDBJ whole genome shotgun (WGS) entry which is preliminary data.</text>
</comment>
<evidence type="ECO:0000259" key="1">
    <source>
        <dbReference type="Pfam" id="PF13456"/>
    </source>
</evidence>
<evidence type="ECO:0000313" key="3">
    <source>
        <dbReference type="Proteomes" id="UP001459277"/>
    </source>
</evidence>
<dbReference type="InterPro" id="IPR012337">
    <property type="entry name" value="RNaseH-like_sf"/>
</dbReference>
<sequence length="127" mass="13686">MFHDTDEAGLGVVVCDHQGRVIASMSKKTRLPSSSDEVEVMAAVRAISFTLELHLPSVIVEGDSELIISALRSEEESFPSFGHLISSIKNLEAFSCISFSHTRKSAGGTHTVVNGRKYTPVTGYTSS</sequence>
<dbReference type="Gene3D" id="3.30.420.10">
    <property type="entry name" value="Ribonuclease H-like superfamily/Ribonuclease H"/>
    <property type="match status" value="1"/>
</dbReference>
<dbReference type="Proteomes" id="UP001459277">
    <property type="component" value="Unassembled WGS sequence"/>
</dbReference>
<dbReference type="GO" id="GO:0003676">
    <property type="term" value="F:nucleic acid binding"/>
    <property type="evidence" value="ECO:0007669"/>
    <property type="project" value="InterPro"/>
</dbReference>
<dbReference type="InterPro" id="IPR053151">
    <property type="entry name" value="RNase_H-like"/>
</dbReference>
<name>A0AAW2BHV9_9ROSI</name>
<dbReference type="InterPro" id="IPR044730">
    <property type="entry name" value="RNase_H-like_dom_plant"/>
</dbReference>
<dbReference type="InterPro" id="IPR002156">
    <property type="entry name" value="RNaseH_domain"/>
</dbReference>
<dbReference type="InterPro" id="IPR036397">
    <property type="entry name" value="RNaseH_sf"/>
</dbReference>
<feature type="domain" description="RNase H type-1" evidence="1">
    <location>
        <begin position="3"/>
        <end position="104"/>
    </location>
</feature>
<dbReference type="GO" id="GO:0004523">
    <property type="term" value="F:RNA-DNA hybrid ribonuclease activity"/>
    <property type="evidence" value="ECO:0007669"/>
    <property type="project" value="InterPro"/>
</dbReference>